<feature type="chain" id="PRO_5037970169" description="Outer membrane protein beta-barrel domain-containing protein" evidence="1">
    <location>
        <begin position="21"/>
        <end position="233"/>
    </location>
</feature>
<protein>
    <recommendedName>
        <fullName evidence="4">Outer membrane protein beta-barrel domain-containing protein</fullName>
    </recommendedName>
</protein>
<sequence length="233" mass="24214">MKRHVVSLLAIALLAAAAVAAPPVNGAFGCFGPTVGIVNFDSLNSAFSQGGVSLADKPSSLQWGFGGAGFVLVEKVVIGGSGWGGSQTIGSDDLRATVEIAGGELDLGYRVFSLKHLLIAPMLGIGGSGYTIKLQDTSDAPMNFNRLLQRPGMTSKISFSGLTLTPQLMITIPISVVGVQLRGGYCYTPVNPQWELEGGSKQFRGPAISKGMPFAALNVTLGGFEGGKRRGRK</sequence>
<evidence type="ECO:0000313" key="2">
    <source>
        <dbReference type="EMBL" id="MBM3331835.1"/>
    </source>
</evidence>
<reference evidence="2" key="1">
    <citation type="submission" date="2019-03" db="EMBL/GenBank/DDBJ databases">
        <title>Lake Tanganyika Metagenome-Assembled Genomes (MAGs).</title>
        <authorList>
            <person name="Tran P."/>
        </authorList>
    </citation>
    <scope>NUCLEOTIDE SEQUENCE</scope>
    <source>
        <strain evidence="2">K_DeepCast_150m_m2_040</strain>
    </source>
</reference>
<name>A0A937XDR3_UNCW3</name>
<proteinExistence type="predicted"/>
<evidence type="ECO:0008006" key="4">
    <source>
        <dbReference type="Google" id="ProtNLM"/>
    </source>
</evidence>
<dbReference type="EMBL" id="VGIR01000046">
    <property type="protein sequence ID" value="MBM3331835.1"/>
    <property type="molecule type" value="Genomic_DNA"/>
</dbReference>
<evidence type="ECO:0000256" key="1">
    <source>
        <dbReference type="SAM" id="SignalP"/>
    </source>
</evidence>
<gene>
    <name evidence="2" type="ORF">FJY68_08300</name>
</gene>
<accession>A0A937XDR3</accession>
<feature type="signal peptide" evidence="1">
    <location>
        <begin position="1"/>
        <end position="20"/>
    </location>
</feature>
<dbReference type="Proteomes" id="UP000779900">
    <property type="component" value="Unassembled WGS sequence"/>
</dbReference>
<evidence type="ECO:0000313" key="3">
    <source>
        <dbReference type="Proteomes" id="UP000779900"/>
    </source>
</evidence>
<organism evidence="2 3">
    <name type="scientific">candidate division WOR-3 bacterium</name>
    <dbReference type="NCBI Taxonomy" id="2052148"/>
    <lineage>
        <taxon>Bacteria</taxon>
        <taxon>Bacteria division WOR-3</taxon>
    </lineage>
</organism>
<comment type="caution">
    <text evidence="2">The sequence shown here is derived from an EMBL/GenBank/DDBJ whole genome shotgun (WGS) entry which is preliminary data.</text>
</comment>
<keyword evidence="1" id="KW-0732">Signal</keyword>
<dbReference type="AlphaFoldDB" id="A0A937XDR3"/>
<dbReference type="PROSITE" id="PS51257">
    <property type="entry name" value="PROKAR_LIPOPROTEIN"/>
    <property type="match status" value="1"/>
</dbReference>